<dbReference type="Proteomes" id="UP001154282">
    <property type="component" value="Unassembled WGS sequence"/>
</dbReference>
<proteinExistence type="predicted"/>
<accession>A0AAV0KS15</accession>
<dbReference type="EMBL" id="CAMGYJ010000005">
    <property type="protein sequence ID" value="CAI0424957.1"/>
    <property type="molecule type" value="Genomic_DNA"/>
</dbReference>
<evidence type="ECO:0000313" key="3">
    <source>
        <dbReference type="EMBL" id="CAI0424958.1"/>
    </source>
</evidence>
<feature type="region of interest" description="Disordered" evidence="1">
    <location>
        <begin position="33"/>
        <end position="66"/>
    </location>
</feature>
<comment type="caution">
    <text evidence="3">The sequence shown here is derived from an EMBL/GenBank/DDBJ whole genome shotgun (WGS) entry which is preliminary data.</text>
</comment>
<dbReference type="EMBL" id="CAMGYJ010000005">
    <property type="protein sequence ID" value="CAI0424958.1"/>
    <property type="molecule type" value="Genomic_DNA"/>
</dbReference>
<name>A0AAV0KS15_9ROSI</name>
<evidence type="ECO:0000313" key="2">
    <source>
        <dbReference type="EMBL" id="CAI0424957.1"/>
    </source>
</evidence>
<organism evidence="3 4">
    <name type="scientific">Linum tenue</name>
    <dbReference type="NCBI Taxonomy" id="586396"/>
    <lineage>
        <taxon>Eukaryota</taxon>
        <taxon>Viridiplantae</taxon>
        <taxon>Streptophyta</taxon>
        <taxon>Embryophyta</taxon>
        <taxon>Tracheophyta</taxon>
        <taxon>Spermatophyta</taxon>
        <taxon>Magnoliopsida</taxon>
        <taxon>eudicotyledons</taxon>
        <taxon>Gunneridae</taxon>
        <taxon>Pentapetalae</taxon>
        <taxon>rosids</taxon>
        <taxon>fabids</taxon>
        <taxon>Malpighiales</taxon>
        <taxon>Linaceae</taxon>
        <taxon>Linum</taxon>
    </lineage>
</organism>
<sequence>KEKEDIQRRKQLERAERNRLAALKKLQAKAAKQASSQVMADGSSQGQQVKCPSNQAKTHIGAICEE</sequence>
<gene>
    <name evidence="2" type="ORF">LITE_LOCUS20145</name>
    <name evidence="3" type="ORF">LITE_LOCUS20146</name>
</gene>
<feature type="compositionally biased region" description="Polar residues" evidence="1">
    <location>
        <begin position="42"/>
        <end position="57"/>
    </location>
</feature>
<reference evidence="3" key="1">
    <citation type="submission" date="2022-08" db="EMBL/GenBank/DDBJ databases">
        <authorList>
            <person name="Gutierrez-Valencia J."/>
        </authorList>
    </citation>
    <scope>NUCLEOTIDE SEQUENCE</scope>
</reference>
<feature type="non-terminal residue" evidence="3">
    <location>
        <position position="1"/>
    </location>
</feature>
<keyword evidence="4" id="KW-1185">Reference proteome</keyword>
<protein>
    <submittedName>
        <fullName evidence="3">Uncharacterized protein</fullName>
    </submittedName>
</protein>
<evidence type="ECO:0000313" key="4">
    <source>
        <dbReference type="Proteomes" id="UP001154282"/>
    </source>
</evidence>
<evidence type="ECO:0000256" key="1">
    <source>
        <dbReference type="SAM" id="MobiDB-lite"/>
    </source>
</evidence>
<dbReference type="AlphaFoldDB" id="A0AAV0KS15"/>